<reference evidence="1" key="1">
    <citation type="submission" date="2021-06" db="EMBL/GenBank/DDBJ databases">
        <authorList>
            <person name="Kallberg Y."/>
            <person name="Tangrot J."/>
            <person name="Rosling A."/>
        </authorList>
    </citation>
    <scope>NUCLEOTIDE SEQUENCE</scope>
    <source>
        <strain evidence="1">AU212A</strain>
    </source>
</reference>
<accession>A0ACA9KMV5</accession>
<keyword evidence="2" id="KW-1185">Reference proteome</keyword>
<proteinExistence type="predicted"/>
<name>A0ACA9KMV5_9GLOM</name>
<protein>
    <submittedName>
        <fullName evidence="1">10466_t:CDS:1</fullName>
    </submittedName>
</protein>
<gene>
    <name evidence="1" type="ORF">SCALOS_LOCUS2515</name>
</gene>
<comment type="caution">
    <text evidence="1">The sequence shown here is derived from an EMBL/GenBank/DDBJ whole genome shotgun (WGS) entry which is preliminary data.</text>
</comment>
<evidence type="ECO:0000313" key="2">
    <source>
        <dbReference type="Proteomes" id="UP000789860"/>
    </source>
</evidence>
<dbReference type="EMBL" id="CAJVPM010002272">
    <property type="protein sequence ID" value="CAG8483297.1"/>
    <property type="molecule type" value="Genomic_DNA"/>
</dbReference>
<dbReference type="Proteomes" id="UP000789860">
    <property type="component" value="Unassembled WGS sequence"/>
</dbReference>
<sequence length="271" mass="30375">MFNNLTKKVQERFLLPKLPKEPLDASSCESLGYKFEYNNGDVFIVDMSTREHEVIISTLQDFFKAPNGGVLTDPPIEVCGQPFHPSPNANELRIAPDIAVYPNETYVPRPSNSGPNYLGPPPSDTQGNAHARIMCEIAVAQNAHGWKNKCALWMNQEYVRCVLGIKLYNLRTTRTNGYFNRSMKAKLWRQGVATRKWHFGTVQKGNNLSTGCNAPGIPAYQINIPIGDVFYDPPIPAIGYVPLVVRPAIIGGNFTIDLYEVQQRVLKKQPR</sequence>
<evidence type="ECO:0000313" key="1">
    <source>
        <dbReference type="EMBL" id="CAG8483297.1"/>
    </source>
</evidence>
<organism evidence="1 2">
    <name type="scientific">Scutellospora calospora</name>
    <dbReference type="NCBI Taxonomy" id="85575"/>
    <lineage>
        <taxon>Eukaryota</taxon>
        <taxon>Fungi</taxon>
        <taxon>Fungi incertae sedis</taxon>
        <taxon>Mucoromycota</taxon>
        <taxon>Glomeromycotina</taxon>
        <taxon>Glomeromycetes</taxon>
        <taxon>Diversisporales</taxon>
        <taxon>Gigasporaceae</taxon>
        <taxon>Scutellospora</taxon>
    </lineage>
</organism>